<sequence length="84" mass="9211">MYSWYRDDRVYVSRIDGSDPLQVLGTMPWNQPNTYLYEVDPADIEHDGDVVAAPAGSHSCAKAVVARRIYEPVKAAGTGSTHDG</sequence>
<accession>A0A849AKW5</accession>
<protein>
    <submittedName>
        <fullName evidence="1">Uncharacterized protein</fullName>
    </submittedName>
</protein>
<name>A0A849AKW5_9MICO</name>
<comment type="caution">
    <text evidence="1">The sequence shown here is derived from an EMBL/GenBank/DDBJ whole genome shotgun (WGS) entry which is preliminary data.</text>
</comment>
<evidence type="ECO:0000313" key="1">
    <source>
        <dbReference type="EMBL" id="NNG39928.1"/>
    </source>
</evidence>
<reference evidence="1 2" key="1">
    <citation type="submission" date="2020-05" db="EMBL/GenBank/DDBJ databases">
        <title>Flexivirga sp. ID2601S isolated from air conditioner.</title>
        <authorList>
            <person name="Kim D.H."/>
        </authorList>
    </citation>
    <scope>NUCLEOTIDE SEQUENCE [LARGE SCALE GENOMIC DNA]</scope>
    <source>
        <strain evidence="1 2">ID2601S</strain>
    </source>
</reference>
<dbReference type="AlphaFoldDB" id="A0A849AKW5"/>
<dbReference type="Proteomes" id="UP000557772">
    <property type="component" value="Unassembled WGS sequence"/>
</dbReference>
<organism evidence="1 2">
    <name type="scientific">Flexivirga aerilata</name>
    <dbReference type="NCBI Taxonomy" id="1656889"/>
    <lineage>
        <taxon>Bacteria</taxon>
        <taxon>Bacillati</taxon>
        <taxon>Actinomycetota</taxon>
        <taxon>Actinomycetes</taxon>
        <taxon>Micrococcales</taxon>
        <taxon>Dermacoccaceae</taxon>
        <taxon>Flexivirga</taxon>
    </lineage>
</organism>
<evidence type="ECO:0000313" key="2">
    <source>
        <dbReference type="Proteomes" id="UP000557772"/>
    </source>
</evidence>
<dbReference type="EMBL" id="JABENB010000001">
    <property type="protein sequence ID" value="NNG39928.1"/>
    <property type="molecule type" value="Genomic_DNA"/>
</dbReference>
<proteinExistence type="predicted"/>
<keyword evidence="2" id="KW-1185">Reference proteome</keyword>
<gene>
    <name evidence="1" type="ORF">HJ588_11690</name>
</gene>